<comment type="caution">
    <text evidence="2">The sequence shown here is derived from an EMBL/GenBank/DDBJ whole genome shotgun (WGS) entry which is preliminary data.</text>
</comment>
<accession>A0A7W5ZVB6</accession>
<dbReference type="EMBL" id="JACICY010000001">
    <property type="protein sequence ID" value="MBB3859124.1"/>
    <property type="molecule type" value="Genomic_DNA"/>
</dbReference>
<gene>
    <name evidence="2" type="ORF">GGQ88_000364</name>
</gene>
<reference evidence="2 3" key="1">
    <citation type="submission" date="2020-08" db="EMBL/GenBank/DDBJ databases">
        <title>Genomic Encyclopedia of Type Strains, Phase IV (KMG-IV): sequencing the most valuable type-strain genomes for metagenomic binning, comparative biology and taxonomic classification.</title>
        <authorList>
            <person name="Goeker M."/>
        </authorList>
    </citation>
    <scope>NUCLEOTIDE SEQUENCE [LARGE SCALE GENOMIC DNA]</scope>
    <source>
        <strain evidence="2 3">DSM 14552</strain>
    </source>
</reference>
<dbReference type="InterPro" id="IPR006683">
    <property type="entry name" value="Thioestr_dom"/>
</dbReference>
<dbReference type="CDD" id="cd03443">
    <property type="entry name" value="PaaI_thioesterase"/>
    <property type="match status" value="1"/>
</dbReference>
<proteinExistence type="predicted"/>
<feature type="domain" description="Thioesterase" evidence="1">
    <location>
        <begin position="63"/>
        <end position="135"/>
    </location>
</feature>
<name>A0A7W5ZVB6_9SPHN</name>
<evidence type="ECO:0000313" key="3">
    <source>
        <dbReference type="Proteomes" id="UP000562395"/>
    </source>
</evidence>
<keyword evidence="3" id="KW-1185">Reference proteome</keyword>
<dbReference type="Gene3D" id="3.10.129.10">
    <property type="entry name" value="Hotdog Thioesterase"/>
    <property type="match status" value="1"/>
</dbReference>
<dbReference type="RefSeq" id="WP_183611310.1">
    <property type="nucleotide sequence ID" value="NZ_JACICY010000001.1"/>
</dbReference>
<dbReference type="Proteomes" id="UP000562395">
    <property type="component" value="Unassembled WGS sequence"/>
</dbReference>
<evidence type="ECO:0000313" key="2">
    <source>
        <dbReference type="EMBL" id="MBB3859124.1"/>
    </source>
</evidence>
<organism evidence="2 3">
    <name type="scientific">Novosphingobium hassiacum</name>
    <dbReference type="NCBI Taxonomy" id="173676"/>
    <lineage>
        <taxon>Bacteria</taxon>
        <taxon>Pseudomonadati</taxon>
        <taxon>Pseudomonadota</taxon>
        <taxon>Alphaproteobacteria</taxon>
        <taxon>Sphingomonadales</taxon>
        <taxon>Sphingomonadaceae</taxon>
        <taxon>Novosphingobium</taxon>
    </lineage>
</organism>
<dbReference type="SUPFAM" id="SSF54637">
    <property type="entry name" value="Thioesterase/thiol ester dehydrase-isomerase"/>
    <property type="match status" value="1"/>
</dbReference>
<protein>
    <submittedName>
        <fullName evidence="2">Uncharacterized protein (TIGR00369 family)</fullName>
    </submittedName>
</protein>
<dbReference type="GO" id="GO:0016790">
    <property type="term" value="F:thiolester hydrolase activity"/>
    <property type="evidence" value="ECO:0007669"/>
    <property type="project" value="UniProtKB-ARBA"/>
</dbReference>
<evidence type="ECO:0000259" key="1">
    <source>
        <dbReference type="Pfam" id="PF03061"/>
    </source>
</evidence>
<dbReference type="InterPro" id="IPR029069">
    <property type="entry name" value="HotDog_dom_sf"/>
</dbReference>
<dbReference type="AlphaFoldDB" id="A0A7W5ZVB6"/>
<dbReference type="Pfam" id="PF03061">
    <property type="entry name" value="4HBT"/>
    <property type="match status" value="1"/>
</dbReference>
<sequence length="153" mass="16458">MSEQGVAPIRGNFVEVNQGPWAGWWRWSGKDPFEDGTGPFHVKRDERGIVTAFIPEHKNLNGHGIVHGGALMTFADFSLFMIAGSAGDEINGVTVTMNCEFVSGAQAGQLLTARGELVREGRSLVFARGTILCGDVPVLSFSGTIKRARVSSH</sequence>